<evidence type="ECO:0000313" key="3">
    <source>
        <dbReference type="Proteomes" id="UP000184275"/>
    </source>
</evidence>
<keyword evidence="3" id="KW-1185">Reference proteome</keyword>
<feature type="domain" description="Tape measure protein N-terminal" evidence="1">
    <location>
        <begin position="137"/>
        <end position="317"/>
    </location>
</feature>
<proteinExistence type="predicted"/>
<protein>
    <recommendedName>
        <fullName evidence="1">Tape measure protein N-terminal domain-containing protein</fullName>
    </recommendedName>
</protein>
<dbReference type="Pfam" id="PF20155">
    <property type="entry name" value="TMP_3"/>
    <property type="match status" value="1"/>
</dbReference>
<accession>A0A1M6UU18</accession>
<evidence type="ECO:0000313" key="2">
    <source>
        <dbReference type="EMBL" id="SHK72655.1"/>
    </source>
</evidence>
<dbReference type="AlphaFoldDB" id="A0A1M6UU18"/>
<reference evidence="3" key="1">
    <citation type="submission" date="2016-11" db="EMBL/GenBank/DDBJ databases">
        <authorList>
            <person name="Varghese N."/>
            <person name="Submissions S."/>
        </authorList>
    </citation>
    <scope>NUCLEOTIDE SEQUENCE [LARGE SCALE GENOMIC DNA]</scope>
    <source>
        <strain evidence="3">UWOS</strain>
    </source>
</reference>
<gene>
    <name evidence="2" type="ORF">SAMN05720469_11561</name>
</gene>
<evidence type="ECO:0000259" key="1">
    <source>
        <dbReference type="Pfam" id="PF20155"/>
    </source>
</evidence>
<name>A0A1M6UU18_9BACT</name>
<sequence length="611" mass="65153">MADNSFTMRVNLDFTAATKQLQDFERRNSLGISASKAASSHLAASGGPISGLHLDELSRAFRNLSRTVQATASNFERLSAPFGGTRARLQASTTAAYAAGSAGSSRTQSLLMAIPGLTQLVGAVTAPFMNMFSTGFSTIQGNEKLSTDLGTLLGDDRAGSAFAERIREYAAATPYAQADLAGTAKMLVQYGAGVEETEKYIRQLGDISMGSSQSMQGLGLVLGQVRSQGRLTGQDLMQFINAGFNPLSVISEQTGRSMADLRDDMSRGAISFEMVAAAMDSATSEGGKFYKGAERGAKTLSGMLSTIKDNFGQAMASAIEANMDAIKRMLQTWVEFDWESVINVLTEIGKKATFVVGIANAAFQSFTSHAKIMKQAIMSLGAVIASLAFSKLTAAFTSLKVSIAAATSGVHGLANKINALGNTAAGASLKTALVAKGVEDFIRILDALWQFFRQKSIEADRKQGNVEADADYAALTARRREWKEAKEKAGDQYGKNAYATRMVDEAYARYREAGKKIEKGGYTGGVNGYGLSESIRKELGMELPAVKEASRSSKGSVTNYVNCGNTSSTVTNNINTDLKDLSSIIREHIDTILTSHLTVRTNLESMKVVAL</sequence>
<dbReference type="InterPro" id="IPR013491">
    <property type="entry name" value="Tape_meas_N"/>
</dbReference>
<organism evidence="2 3">
    <name type="scientific">Fibrobacter intestinalis</name>
    <dbReference type="NCBI Taxonomy" id="28122"/>
    <lineage>
        <taxon>Bacteria</taxon>
        <taxon>Pseudomonadati</taxon>
        <taxon>Fibrobacterota</taxon>
        <taxon>Fibrobacteria</taxon>
        <taxon>Fibrobacterales</taxon>
        <taxon>Fibrobacteraceae</taxon>
        <taxon>Fibrobacter</taxon>
    </lineage>
</organism>
<dbReference type="RefSeq" id="WP_073304444.1">
    <property type="nucleotide sequence ID" value="NZ_FRAW01000015.1"/>
</dbReference>
<dbReference type="EMBL" id="FRAW01000015">
    <property type="protein sequence ID" value="SHK72655.1"/>
    <property type="molecule type" value="Genomic_DNA"/>
</dbReference>
<dbReference type="Proteomes" id="UP000184275">
    <property type="component" value="Unassembled WGS sequence"/>
</dbReference>